<gene>
    <name evidence="1" type="ORF">KI387_022134</name>
</gene>
<evidence type="ECO:0000313" key="2">
    <source>
        <dbReference type="Proteomes" id="UP000824469"/>
    </source>
</evidence>
<comment type="caution">
    <text evidence="1">The sequence shown here is derived from an EMBL/GenBank/DDBJ whole genome shotgun (WGS) entry which is preliminary data.</text>
</comment>
<dbReference type="EMBL" id="JAHRHJ020000005">
    <property type="protein sequence ID" value="KAH9313507.1"/>
    <property type="molecule type" value="Genomic_DNA"/>
</dbReference>
<sequence>MLPFPAVYRISLPISSNTIRSAISVISNLSLPLMASSRRQNSDHNVFSGISPPSKTKRVYDVFRGHDVKELRPMWETDAKIIPLSSELRFSVFAKYDEKGMYLDNLENSKESLHFVSGYECN</sequence>
<protein>
    <submittedName>
        <fullName evidence="1">Uncharacterized protein</fullName>
    </submittedName>
</protein>
<proteinExistence type="predicted"/>
<name>A0AA38LAH3_TAXCH</name>
<dbReference type="AlphaFoldDB" id="A0AA38LAH3"/>
<accession>A0AA38LAH3</accession>
<feature type="non-terminal residue" evidence="1">
    <location>
        <position position="122"/>
    </location>
</feature>
<keyword evidence="2" id="KW-1185">Reference proteome</keyword>
<dbReference type="Proteomes" id="UP000824469">
    <property type="component" value="Unassembled WGS sequence"/>
</dbReference>
<evidence type="ECO:0000313" key="1">
    <source>
        <dbReference type="EMBL" id="KAH9313507.1"/>
    </source>
</evidence>
<reference evidence="1 2" key="1">
    <citation type="journal article" date="2021" name="Nat. Plants">
        <title>The Taxus genome provides insights into paclitaxel biosynthesis.</title>
        <authorList>
            <person name="Xiong X."/>
            <person name="Gou J."/>
            <person name="Liao Q."/>
            <person name="Li Y."/>
            <person name="Zhou Q."/>
            <person name="Bi G."/>
            <person name="Li C."/>
            <person name="Du R."/>
            <person name="Wang X."/>
            <person name="Sun T."/>
            <person name="Guo L."/>
            <person name="Liang H."/>
            <person name="Lu P."/>
            <person name="Wu Y."/>
            <person name="Zhang Z."/>
            <person name="Ro D.K."/>
            <person name="Shang Y."/>
            <person name="Huang S."/>
            <person name="Yan J."/>
        </authorList>
    </citation>
    <scope>NUCLEOTIDE SEQUENCE [LARGE SCALE GENOMIC DNA]</scope>
    <source>
        <strain evidence="1">Ta-2019</strain>
    </source>
</reference>
<organism evidence="1 2">
    <name type="scientific">Taxus chinensis</name>
    <name type="common">Chinese yew</name>
    <name type="synonym">Taxus wallichiana var. chinensis</name>
    <dbReference type="NCBI Taxonomy" id="29808"/>
    <lineage>
        <taxon>Eukaryota</taxon>
        <taxon>Viridiplantae</taxon>
        <taxon>Streptophyta</taxon>
        <taxon>Embryophyta</taxon>
        <taxon>Tracheophyta</taxon>
        <taxon>Spermatophyta</taxon>
        <taxon>Pinopsida</taxon>
        <taxon>Pinidae</taxon>
        <taxon>Conifers II</taxon>
        <taxon>Cupressales</taxon>
        <taxon>Taxaceae</taxon>
        <taxon>Taxus</taxon>
    </lineage>
</organism>